<dbReference type="AlphaFoldDB" id="A0A7Y4H9M2"/>
<sequence>MRSEPREFTRKLLPASEEEADDERDLSDEGRATSPRHIVPKPLLGERQRHPRSMLPSVNRRDRTQKCSVYGIDLD</sequence>
<dbReference type="RefSeq" id="WP_171713247.1">
    <property type="nucleotide sequence ID" value="NZ_JAAVLW010000010.1"/>
</dbReference>
<gene>
    <name evidence="2" type="ORF">HCN50_28915</name>
</gene>
<evidence type="ECO:0000256" key="1">
    <source>
        <dbReference type="SAM" id="MobiDB-lite"/>
    </source>
</evidence>
<feature type="compositionally biased region" description="Basic and acidic residues" evidence="1">
    <location>
        <begin position="1"/>
        <end position="10"/>
    </location>
</feature>
<keyword evidence="3" id="KW-1185">Reference proteome</keyword>
<evidence type="ECO:0000313" key="3">
    <source>
        <dbReference type="Proteomes" id="UP000528734"/>
    </source>
</evidence>
<comment type="caution">
    <text evidence="2">The sequence shown here is derived from an EMBL/GenBank/DDBJ whole genome shotgun (WGS) entry which is preliminary data.</text>
</comment>
<dbReference type="EMBL" id="JAAVLW010000010">
    <property type="protein sequence ID" value="NOJ50215.1"/>
    <property type="molecule type" value="Genomic_DNA"/>
</dbReference>
<name>A0A7Y4H9M2_9BRAD</name>
<proteinExistence type="predicted"/>
<feature type="region of interest" description="Disordered" evidence="1">
    <location>
        <begin position="1"/>
        <end position="75"/>
    </location>
</feature>
<accession>A0A7Y4H9M2</accession>
<evidence type="ECO:0000313" key="2">
    <source>
        <dbReference type="EMBL" id="NOJ50215.1"/>
    </source>
</evidence>
<dbReference type="Proteomes" id="UP000528734">
    <property type="component" value="Unassembled WGS sequence"/>
</dbReference>
<reference evidence="2 3" key="1">
    <citation type="submission" date="2020-03" db="EMBL/GenBank/DDBJ databases">
        <title>Bradyrhizobium diversity isolated from nodules of Muelleranthus trifoliolatus.</title>
        <authorList>
            <person name="Klepa M."/>
            <person name="Helene L."/>
            <person name="Hungria M."/>
        </authorList>
    </citation>
    <scope>NUCLEOTIDE SEQUENCE [LARGE SCALE GENOMIC DNA]</scope>
    <source>
        <strain evidence="2 3">WSM 1744</strain>
    </source>
</reference>
<feature type="compositionally biased region" description="Acidic residues" evidence="1">
    <location>
        <begin position="16"/>
        <end position="26"/>
    </location>
</feature>
<protein>
    <submittedName>
        <fullName evidence="2">Uncharacterized protein</fullName>
    </submittedName>
</protein>
<organism evidence="2 3">
    <name type="scientific">Bradyrhizobium archetypum</name>
    <dbReference type="NCBI Taxonomy" id="2721160"/>
    <lineage>
        <taxon>Bacteria</taxon>
        <taxon>Pseudomonadati</taxon>
        <taxon>Pseudomonadota</taxon>
        <taxon>Alphaproteobacteria</taxon>
        <taxon>Hyphomicrobiales</taxon>
        <taxon>Nitrobacteraceae</taxon>
        <taxon>Bradyrhizobium</taxon>
    </lineage>
</organism>